<dbReference type="AlphaFoldDB" id="A0A0K2UGA8"/>
<reference evidence="1" key="1">
    <citation type="submission" date="2014-05" db="EMBL/GenBank/DDBJ databases">
        <authorList>
            <person name="Chronopoulou M."/>
        </authorList>
    </citation>
    <scope>NUCLEOTIDE SEQUENCE</scope>
    <source>
        <tissue evidence="1">Whole organism</tissue>
    </source>
</reference>
<protein>
    <submittedName>
        <fullName evidence="1">Uncharacterized protein</fullName>
    </submittedName>
</protein>
<proteinExistence type="predicted"/>
<accession>A0A0K2UGA8</accession>
<organism evidence="1">
    <name type="scientific">Lepeophtheirus salmonis</name>
    <name type="common">Salmon louse</name>
    <name type="synonym">Caligus salmonis</name>
    <dbReference type="NCBI Taxonomy" id="72036"/>
    <lineage>
        <taxon>Eukaryota</taxon>
        <taxon>Metazoa</taxon>
        <taxon>Ecdysozoa</taxon>
        <taxon>Arthropoda</taxon>
        <taxon>Crustacea</taxon>
        <taxon>Multicrustacea</taxon>
        <taxon>Hexanauplia</taxon>
        <taxon>Copepoda</taxon>
        <taxon>Siphonostomatoida</taxon>
        <taxon>Caligidae</taxon>
        <taxon>Lepeophtheirus</taxon>
    </lineage>
</organism>
<evidence type="ECO:0000313" key="1">
    <source>
        <dbReference type="EMBL" id="CDW37258.1"/>
    </source>
</evidence>
<sequence>MATTISKVNHINWELRLILQEEFKNIFSMKNLVTNEDFKACFRVEKWFFDCFTVSI</sequence>
<name>A0A0K2UGA8_LEPSM</name>
<dbReference type="EMBL" id="HACA01019897">
    <property type="protein sequence ID" value="CDW37258.1"/>
    <property type="molecule type" value="Transcribed_RNA"/>
</dbReference>